<name>B2KD30_ELUMP</name>
<protein>
    <recommendedName>
        <fullName evidence="3">Lipoprotein</fullName>
    </recommendedName>
</protein>
<gene>
    <name evidence="1" type="ordered locus">Emin_0871</name>
</gene>
<reference evidence="1 2" key="1">
    <citation type="journal article" date="2009" name="Appl. Environ. Microbiol.">
        <title>Genomic analysis of 'Elusimicrobium minutum,' the first cultivated representative of the phylum 'Elusimicrobia' (formerly termite group 1).</title>
        <authorList>
            <person name="Herlemann D.P.R."/>
            <person name="Geissinger O."/>
            <person name="Ikeda-Ohtsubo W."/>
            <person name="Kunin V."/>
            <person name="Sun H."/>
            <person name="Lapidus A."/>
            <person name="Hugenholtz P."/>
            <person name="Brune A."/>
        </authorList>
    </citation>
    <scope>NUCLEOTIDE SEQUENCE [LARGE SCALE GENOMIC DNA]</scope>
    <source>
        <strain evidence="1 2">Pei191</strain>
    </source>
</reference>
<sequence length="200" mass="22638">MWKIVFLLILTMIVFACKGKESETKLTPISPMYEDIRNLWLSGLPKDQLESVEFVGSREIYTVGIELVSKDISDGKNRIFIVGSTSGDASIYFQSKNEEGVGGYIGGQGHENIRNSARKMVVDAEKRLINMHPSEFPEIKPGHMTFFALSKDGTLYTAQIKEKEIIDNKDPFSNFFYDANDIITGFRVVQEKQQAEQKVQ</sequence>
<evidence type="ECO:0008006" key="3">
    <source>
        <dbReference type="Google" id="ProtNLM"/>
    </source>
</evidence>
<dbReference type="AlphaFoldDB" id="B2KD30"/>
<dbReference type="EMBL" id="CP001055">
    <property type="protein sequence ID" value="ACC98426.1"/>
    <property type="molecule type" value="Genomic_DNA"/>
</dbReference>
<accession>B2KD30</accession>
<organism evidence="1 2">
    <name type="scientific">Elusimicrobium minutum (strain Pei191)</name>
    <dbReference type="NCBI Taxonomy" id="445932"/>
    <lineage>
        <taxon>Bacteria</taxon>
        <taxon>Pseudomonadati</taxon>
        <taxon>Elusimicrobiota</taxon>
        <taxon>Elusimicrobia</taxon>
        <taxon>Elusimicrobiales</taxon>
        <taxon>Elusimicrobiaceae</taxon>
        <taxon>Elusimicrobium</taxon>
    </lineage>
</organism>
<dbReference type="Proteomes" id="UP000001029">
    <property type="component" value="Chromosome"/>
</dbReference>
<dbReference type="RefSeq" id="WP_012415041.1">
    <property type="nucleotide sequence ID" value="NC_010644.1"/>
</dbReference>
<keyword evidence="2" id="KW-1185">Reference proteome</keyword>
<evidence type="ECO:0000313" key="2">
    <source>
        <dbReference type="Proteomes" id="UP000001029"/>
    </source>
</evidence>
<dbReference type="PROSITE" id="PS51257">
    <property type="entry name" value="PROKAR_LIPOPROTEIN"/>
    <property type="match status" value="1"/>
</dbReference>
<dbReference type="KEGG" id="emi:Emin_0871"/>
<dbReference type="STRING" id="445932.Emin_0871"/>
<proteinExistence type="predicted"/>
<evidence type="ECO:0000313" key="1">
    <source>
        <dbReference type="EMBL" id="ACC98426.1"/>
    </source>
</evidence>
<dbReference type="HOGENOM" id="CLU_1545223_0_0_0"/>